<feature type="compositionally biased region" description="Polar residues" evidence="1">
    <location>
        <begin position="1"/>
        <end position="25"/>
    </location>
</feature>
<feature type="compositionally biased region" description="Low complexity" evidence="1">
    <location>
        <begin position="115"/>
        <end position="125"/>
    </location>
</feature>
<dbReference type="RefSeq" id="WP_047809962.1">
    <property type="nucleotide sequence ID" value="NZ_LDZY01000006.1"/>
</dbReference>
<feature type="region of interest" description="Disordered" evidence="1">
    <location>
        <begin position="109"/>
        <end position="134"/>
    </location>
</feature>
<dbReference type="Proteomes" id="UP000036356">
    <property type="component" value="Unassembled WGS sequence"/>
</dbReference>
<sequence>MNVSAVIQSSQMTKSNQLSQAARNGQVSQTAKSSQTSQAAIVSLSSQSTSAPSTVVTTTDPTLLSVQANQDLSQITQLQRQHGSAQLIARYQQALQAVKSQMHRVQELAEDKQASAKQATAQTKSFARGIDAKA</sequence>
<dbReference type="PATRIC" id="fig|476652.3.peg.2189"/>
<feature type="region of interest" description="Disordered" evidence="1">
    <location>
        <begin position="1"/>
        <end position="57"/>
    </location>
</feature>
<dbReference type="AlphaFoldDB" id="A0A0J1IN13"/>
<evidence type="ECO:0000313" key="3">
    <source>
        <dbReference type="Proteomes" id="UP000036356"/>
    </source>
</evidence>
<proteinExistence type="predicted"/>
<dbReference type="STRING" id="476652.DEAC_c21150"/>
<gene>
    <name evidence="2" type="ORF">DEAC_c21150</name>
</gene>
<accession>A0A0J1IN13</accession>
<name>A0A0J1IN13_9FIRM</name>
<organism evidence="2 3">
    <name type="scientific">Desulfosporosinus acididurans</name>
    <dbReference type="NCBI Taxonomy" id="476652"/>
    <lineage>
        <taxon>Bacteria</taxon>
        <taxon>Bacillati</taxon>
        <taxon>Bacillota</taxon>
        <taxon>Clostridia</taxon>
        <taxon>Eubacteriales</taxon>
        <taxon>Desulfitobacteriaceae</taxon>
        <taxon>Desulfosporosinus</taxon>
    </lineage>
</organism>
<protein>
    <submittedName>
        <fullName evidence="2">Uncharacterized protein</fullName>
    </submittedName>
</protein>
<comment type="caution">
    <text evidence="2">The sequence shown here is derived from an EMBL/GenBank/DDBJ whole genome shotgun (WGS) entry which is preliminary data.</text>
</comment>
<feature type="compositionally biased region" description="Low complexity" evidence="1">
    <location>
        <begin position="26"/>
        <end position="57"/>
    </location>
</feature>
<dbReference type="EMBL" id="LDZY01000006">
    <property type="protein sequence ID" value="KLU66076.1"/>
    <property type="molecule type" value="Genomic_DNA"/>
</dbReference>
<reference evidence="2 3" key="1">
    <citation type="submission" date="2015-06" db="EMBL/GenBank/DDBJ databases">
        <title>Draft genome of the moderately acidophilic sulfate reducer Candidatus Desulfosporosinus acididurans strain M1.</title>
        <authorList>
            <person name="Poehlein A."/>
            <person name="Petzsch P."/>
            <person name="Johnson B.D."/>
            <person name="Schloemann M."/>
            <person name="Daniel R."/>
            <person name="Muehling M."/>
        </authorList>
    </citation>
    <scope>NUCLEOTIDE SEQUENCE [LARGE SCALE GENOMIC DNA]</scope>
    <source>
        <strain evidence="2 3">M1</strain>
    </source>
</reference>
<evidence type="ECO:0000256" key="1">
    <source>
        <dbReference type="SAM" id="MobiDB-lite"/>
    </source>
</evidence>
<keyword evidence="3" id="KW-1185">Reference proteome</keyword>
<evidence type="ECO:0000313" key="2">
    <source>
        <dbReference type="EMBL" id="KLU66076.1"/>
    </source>
</evidence>